<feature type="domain" description="EGF-like" evidence="5">
    <location>
        <begin position="1206"/>
        <end position="1242"/>
    </location>
</feature>
<dbReference type="Proteomes" id="UP001054837">
    <property type="component" value="Unassembled WGS sequence"/>
</dbReference>
<feature type="disulfide bond" evidence="1">
    <location>
        <begin position="1733"/>
        <end position="1743"/>
    </location>
</feature>
<feature type="domain" description="EGF-like" evidence="5">
    <location>
        <begin position="1729"/>
        <end position="1764"/>
    </location>
</feature>
<feature type="domain" description="EGF-like" evidence="5">
    <location>
        <begin position="112"/>
        <end position="149"/>
    </location>
</feature>
<feature type="domain" description="EGF-like" evidence="5">
    <location>
        <begin position="777"/>
        <end position="807"/>
    </location>
</feature>
<dbReference type="PROSITE" id="PS00022">
    <property type="entry name" value="EGF_1"/>
    <property type="match status" value="8"/>
</dbReference>
<reference evidence="6 7" key="1">
    <citation type="submission" date="2021-06" db="EMBL/GenBank/DDBJ databases">
        <title>Caerostris darwini draft genome.</title>
        <authorList>
            <person name="Kono N."/>
            <person name="Arakawa K."/>
        </authorList>
    </citation>
    <scope>NUCLEOTIDE SEQUENCE [LARGE SCALE GENOMIC DNA]</scope>
</reference>
<feature type="disulfide bond" evidence="1">
    <location>
        <begin position="139"/>
        <end position="148"/>
    </location>
</feature>
<feature type="disulfide bond" evidence="1">
    <location>
        <begin position="372"/>
        <end position="381"/>
    </location>
</feature>
<dbReference type="Gene3D" id="2.10.25.10">
    <property type="entry name" value="Laminin"/>
    <property type="match status" value="1"/>
</dbReference>
<keyword evidence="3" id="KW-0812">Transmembrane</keyword>
<proteinExistence type="predicted"/>
<keyword evidence="3" id="KW-1133">Transmembrane helix</keyword>
<dbReference type="PROSITE" id="PS50026">
    <property type="entry name" value="EGF_3"/>
    <property type="match status" value="8"/>
</dbReference>
<comment type="caution">
    <text evidence="6">The sequence shown here is derived from an EMBL/GenBank/DDBJ whole genome shotgun (WGS) entry which is preliminary data.</text>
</comment>
<feature type="disulfide bond" evidence="1">
    <location>
        <begin position="797"/>
        <end position="806"/>
    </location>
</feature>
<evidence type="ECO:0000313" key="6">
    <source>
        <dbReference type="EMBL" id="GIY32201.1"/>
    </source>
</evidence>
<evidence type="ECO:0000256" key="3">
    <source>
        <dbReference type="SAM" id="Phobius"/>
    </source>
</evidence>
<keyword evidence="7" id="KW-1185">Reference proteome</keyword>
<evidence type="ECO:0000256" key="2">
    <source>
        <dbReference type="SAM" id="MobiDB-lite"/>
    </source>
</evidence>
<feature type="disulfide bond" evidence="1">
    <location>
        <begin position="1754"/>
        <end position="1763"/>
    </location>
</feature>
<keyword evidence="1" id="KW-1015">Disulfide bond</keyword>
<dbReference type="InterPro" id="IPR000742">
    <property type="entry name" value="EGF"/>
</dbReference>
<comment type="caution">
    <text evidence="1">Lacks conserved residue(s) required for the propagation of feature annotation.</text>
</comment>
<evidence type="ECO:0000313" key="7">
    <source>
        <dbReference type="Proteomes" id="UP001054837"/>
    </source>
</evidence>
<feature type="chain" id="PRO_5043820071" description="EGF-like domain-containing protein" evidence="4">
    <location>
        <begin position="22"/>
        <end position="1804"/>
    </location>
</feature>
<feature type="disulfide bond" evidence="1">
    <location>
        <begin position="1232"/>
        <end position="1241"/>
    </location>
</feature>
<protein>
    <recommendedName>
        <fullName evidence="5">EGF-like domain-containing protein</fullName>
    </recommendedName>
</protein>
<feature type="domain" description="EGF-like" evidence="5">
    <location>
        <begin position="346"/>
        <end position="382"/>
    </location>
</feature>
<evidence type="ECO:0000256" key="4">
    <source>
        <dbReference type="SAM" id="SignalP"/>
    </source>
</evidence>
<feature type="transmembrane region" description="Helical" evidence="3">
    <location>
        <begin position="1778"/>
        <end position="1800"/>
    </location>
</feature>
<feature type="domain" description="EGF-like" evidence="5">
    <location>
        <begin position="229"/>
        <end position="266"/>
    </location>
</feature>
<sequence length="1804" mass="199846">MLRIKIKSIILLFVYIAFISAANVLRTNIVQKAEDINLMDLEDMSADCKYSGGECVTEKGKAARKCPPEYGYWDGTCTECKCGEKEKGCSFEDGAKICVCEEGYADKQGTCTELCTEDTDCKYGGTCGNEVNGKKFCVCKQGLEGDKCDIIADCNGKYKHCTGENGKCTYDTHQEKAVCKCHDNKKLDDKENICKECKCGEKEKGCSFEDGAKFCFCEEGYADKQGICTELCTEDTDCKYGGTCGNEVNGKKFCVCKQGLEGDKCDIIADCNGKYKHCTGENGKCTYDTHQEKAVCKCHDNKKLDDKENICKECKCGEKEKGCSFEDGAKFCFCEEGYADKQGICTETCKVDEECENGGVCEEKDGNKFCSCRPGVEGVKCETVIDCESGIYKDCKGDAGRCSFDPQTNAAVCECSGNKKLNDLMHICEECDCGEKGACSIVNGLKRCTCQEGYTDGDGICKECDCGEKGTCTFINGLKWCACDKGHTEVDGICKECDCGEKGACSFINGLKRCNCENGYIEANGVCKECDCGEKGACSFINDLKRCNCENGYVEANGVCKDCDCGKYSHSCYLDTMDRKLCLCHFGYVQINGYCYEDYTTSTATTKQETSSEKTSSTTTGPTPTLPTSTPRSCECGRYSRSCRFDYFGRQVCECYPGYVQINNHCYEESTTAVSTTELRSTAEFSTTPKNCYCGINSRSCRLNWFGRKMCDCYHGYEQVGGYCLARTTTERPVTTERDCYCGENSHSCNFDWFGRKVCNCRYGYVQMDGYCSEICNDDKCLYGKCQVMGYGYECRCYEGYAGSRCEKKIQPELGNQTLRWVILVSLIAAKWSLQKHFNEDSSTPAADMNSTVKVLLLIVYVLMYVSIAHCASVSKNNIEENQTDIHSIHSNYQLAACKCTGGKCITENGKKVCKCPPGYGDAGGICKACECGEGSNCTFTCNGWFCFNQTKKCICKEGYEEISGKCVVCKSCGEHETCYFEDSVKKCKCSEGYANDKGTCKRVVGYKFETVVGCISGIYKDCRNNAGTCSFDLQTNAAVCECSDNKKLNDLKHICEECVCDGDRECSFYGGEKQCTCKNGYAEDEGICKKTCVSNAECENGGACEEKDGNKFCSCKSGVEGDRCETVVACKSGIYKDCKDEAGTCSFDLETNAAECKCSDNKKLNDLKHICEECVCDGDRECSFYGGEKQCTCKNGYAEDEGICKKTCVSNAECENGGACEEKDGNKFCSCKSGVEGDRCETVVACKSGIYKDCKDEAGTCSFDLETNAAECKCSDNKKLNDLKHICEECVCDGDRECSFNGGEKQCTCKNGYAEDEGICKKTCVSNAECENGGACEEKDGNKFCSCKSGVEGDRCETVVACKSGIYKDCKDEAGTCSFDLETNAAECKCSDNKKLNDLKHICEGGTKICSCKTGYVKVDGICRSCDCGKYSHYCYLDTMDRKLCLCNFGYVQINGYCYEDHATSTVTTKQEVTSEKSCDCGKYSYYCYLDTMDRKLCLCHFGYVQINGYCYEDYTTSTVTTIQEVTSEKSCDCGKYSHSCYVDTMDRKLCLCHFGYVQMNGYCYGCDCGKYSYSCYLDTMERKLCLCHFGYVQMNGYCYAATTTSMVTTEEPKTTTPTTTLRGCDCGKYSHSCYVDTMNRKLCLCHFGYVQLNGYCYDVTTTSVVTIEEPRTTTPTTTLRDCYCGINSRSCRLNWFGRKICDCYHGYEQVGGYCLARTTTERPVTTEREICNDDKCLYGKCQIMGYGYECRCYEGYTGSRCEKKIQPELGNQTLRWVIQVSLTAAVLIVLIGMFCFWCRMKK</sequence>
<feature type="region of interest" description="Disordered" evidence="2">
    <location>
        <begin position="606"/>
        <end position="633"/>
    </location>
</feature>
<feature type="domain" description="EGF-like" evidence="5">
    <location>
        <begin position="1090"/>
        <end position="1126"/>
    </location>
</feature>
<feature type="disulfide bond" evidence="1">
    <location>
        <begin position="1348"/>
        <end position="1357"/>
    </location>
</feature>
<feature type="signal peptide" evidence="4">
    <location>
        <begin position="1"/>
        <end position="21"/>
    </location>
</feature>
<dbReference type="SMART" id="SM00181">
    <property type="entry name" value="EGF"/>
    <property type="match status" value="18"/>
</dbReference>
<dbReference type="EMBL" id="BPLQ01007757">
    <property type="protein sequence ID" value="GIY32201.1"/>
    <property type="molecule type" value="Genomic_DNA"/>
</dbReference>
<gene>
    <name evidence="6" type="primary">AVEN_154332_1</name>
    <name evidence="6" type="ORF">CDAR_119662</name>
</gene>
<feature type="disulfide bond" evidence="1">
    <location>
        <begin position="256"/>
        <end position="265"/>
    </location>
</feature>
<name>A0AAV4SHD8_9ARAC</name>
<organism evidence="6 7">
    <name type="scientific">Caerostris darwini</name>
    <dbReference type="NCBI Taxonomy" id="1538125"/>
    <lineage>
        <taxon>Eukaryota</taxon>
        <taxon>Metazoa</taxon>
        <taxon>Ecdysozoa</taxon>
        <taxon>Arthropoda</taxon>
        <taxon>Chelicerata</taxon>
        <taxon>Arachnida</taxon>
        <taxon>Araneae</taxon>
        <taxon>Araneomorphae</taxon>
        <taxon>Entelegynae</taxon>
        <taxon>Araneoidea</taxon>
        <taxon>Araneidae</taxon>
        <taxon>Caerostris</taxon>
    </lineage>
</organism>
<dbReference type="SUPFAM" id="SSF57196">
    <property type="entry name" value="EGF/Laminin"/>
    <property type="match status" value="1"/>
</dbReference>
<accession>A0AAV4SHD8</accession>
<evidence type="ECO:0000259" key="5">
    <source>
        <dbReference type="PROSITE" id="PS50026"/>
    </source>
</evidence>
<keyword evidence="1" id="KW-0245">EGF-like domain</keyword>
<keyword evidence="3" id="KW-0472">Membrane</keyword>
<evidence type="ECO:0000256" key="1">
    <source>
        <dbReference type="PROSITE-ProRule" id="PRU00076"/>
    </source>
</evidence>
<dbReference type="PROSITE" id="PS01186">
    <property type="entry name" value="EGF_2"/>
    <property type="match status" value="2"/>
</dbReference>
<feature type="domain" description="EGF-like" evidence="5">
    <location>
        <begin position="1322"/>
        <end position="1358"/>
    </location>
</feature>
<keyword evidence="4" id="KW-0732">Signal</keyword>
<feature type="disulfide bond" evidence="1">
    <location>
        <begin position="1116"/>
        <end position="1125"/>
    </location>
</feature>